<dbReference type="InterPro" id="IPR007356">
    <property type="entry name" value="tRNA_m1G_MeTrfase_euk"/>
</dbReference>
<evidence type="ECO:0000313" key="11">
    <source>
        <dbReference type="EMBL" id="KAK6543205.1"/>
    </source>
</evidence>
<keyword evidence="12" id="KW-1185">Reference proteome</keyword>
<evidence type="ECO:0000256" key="9">
    <source>
        <dbReference type="SAM" id="MobiDB-lite"/>
    </source>
</evidence>
<organism evidence="11 12">
    <name type="scientific">Orbilia ellipsospora</name>
    <dbReference type="NCBI Taxonomy" id="2528407"/>
    <lineage>
        <taxon>Eukaryota</taxon>
        <taxon>Fungi</taxon>
        <taxon>Dikarya</taxon>
        <taxon>Ascomycota</taxon>
        <taxon>Pezizomycotina</taxon>
        <taxon>Orbiliomycetes</taxon>
        <taxon>Orbiliales</taxon>
        <taxon>Orbiliaceae</taxon>
        <taxon>Orbilia</taxon>
    </lineage>
</organism>
<evidence type="ECO:0000256" key="6">
    <source>
        <dbReference type="ARBA" id="ARBA00031792"/>
    </source>
</evidence>
<evidence type="ECO:0000313" key="12">
    <source>
        <dbReference type="Proteomes" id="UP001365542"/>
    </source>
</evidence>
<dbReference type="Proteomes" id="UP001365542">
    <property type="component" value="Unassembled WGS sequence"/>
</dbReference>
<dbReference type="InterPro" id="IPR028564">
    <property type="entry name" value="MT_TRM10-typ"/>
</dbReference>
<dbReference type="PROSITE" id="PS51675">
    <property type="entry name" value="SAM_MT_TRM10"/>
    <property type="match status" value="1"/>
</dbReference>
<gene>
    <name evidence="11" type="primary">TRM10</name>
    <name evidence="11" type="ORF">TWF694_007108</name>
</gene>
<dbReference type="GO" id="GO:0002939">
    <property type="term" value="P:tRNA N1-guanine methylation"/>
    <property type="evidence" value="ECO:0007669"/>
    <property type="project" value="TreeGrafter"/>
</dbReference>
<evidence type="ECO:0000256" key="1">
    <source>
        <dbReference type="ARBA" id="ARBA00012797"/>
    </source>
</evidence>
<evidence type="ECO:0000256" key="4">
    <source>
        <dbReference type="ARBA" id="ARBA00022679"/>
    </source>
</evidence>
<dbReference type="InterPro" id="IPR038459">
    <property type="entry name" value="MT_TRM10-typ_sf"/>
</dbReference>
<keyword evidence="3" id="KW-0489">Methyltransferase</keyword>
<accession>A0AAV9XM86</accession>
<name>A0AAV9XM86_9PEZI</name>
<dbReference type="EC" id="2.1.1.221" evidence="1"/>
<keyword evidence="4" id="KW-0808">Transferase</keyword>
<evidence type="ECO:0000256" key="8">
    <source>
        <dbReference type="ARBA" id="ARBA00048434"/>
    </source>
</evidence>
<feature type="domain" description="SAM-dependent MTase TRM10-type" evidence="10">
    <location>
        <begin position="121"/>
        <end position="316"/>
    </location>
</feature>
<protein>
    <recommendedName>
        <fullName evidence="2">tRNA (guanine(9)-N1)-methyltransferase</fullName>
        <ecNumber evidence="1">2.1.1.221</ecNumber>
    </recommendedName>
    <alternativeName>
        <fullName evidence="7">tRNA methyltransferase 10</fullName>
    </alternativeName>
    <alternativeName>
        <fullName evidence="6">tRNA(m1G9)-methyltransferase</fullName>
    </alternativeName>
</protein>
<dbReference type="GO" id="GO:0000049">
    <property type="term" value="F:tRNA binding"/>
    <property type="evidence" value="ECO:0007669"/>
    <property type="project" value="TreeGrafter"/>
</dbReference>
<dbReference type="GO" id="GO:0005634">
    <property type="term" value="C:nucleus"/>
    <property type="evidence" value="ECO:0007669"/>
    <property type="project" value="TreeGrafter"/>
</dbReference>
<proteinExistence type="predicted"/>
<keyword evidence="5" id="KW-0949">S-adenosyl-L-methionine</keyword>
<feature type="compositionally biased region" description="Polar residues" evidence="9">
    <location>
        <begin position="1"/>
        <end position="16"/>
    </location>
</feature>
<comment type="catalytic activity">
    <reaction evidence="8">
        <text>guanosine(9) in tRNA + S-adenosyl-L-methionine = N(1)-methylguanosine(9) in tRNA + S-adenosyl-L-homocysteine + H(+)</text>
        <dbReference type="Rhea" id="RHEA:43156"/>
        <dbReference type="Rhea" id="RHEA-COMP:10367"/>
        <dbReference type="Rhea" id="RHEA-COMP:10368"/>
        <dbReference type="ChEBI" id="CHEBI:15378"/>
        <dbReference type="ChEBI" id="CHEBI:57856"/>
        <dbReference type="ChEBI" id="CHEBI:59789"/>
        <dbReference type="ChEBI" id="CHEBI:73542"/>
        <dbReference type="ChEBI" id="CHEBI:74269"/>
        <dbReference type="EC" id="2.1.1.221"/>
    </reaction>
</comment>
<feature type="region of interest" description="Disordered" evidence="9">
    <location>
        <begin position="1"/>
        <end position="125"/>
    </location>
</feature>
<feature type="compositionally biased region" description="Polar residues" evidence="9">
    <location>
        <begin position="29"/>
        <end position="38"/>
    </location>
</feature>
<sequence>MTNIKLSGDDNTQQKLTLDAERKRKRTESPTFRASITRDSSDHPAPQGNGDPATVVISKNQQKRLLKKQKWEESRESRRALRREKTAAKRVRQREARDAAIAHPLNITADPDATSTKKRKNNRKLERKSKRLDIKCIVDCSFDDYMTDKEVASLGAQVSRCYSDNRVAKFSMDLWLTCVDKRLRSHLSLMHGDKWKSWRKITITEKDYDISTEGTNVENIIYLSSDSADTLEALEEGKTYIVGGIVDKNRYKGLCFNKATKQRLRTAKLPIGEYIKMTGRVTLTTNQVVEIMLKWLELRNWKGAFEKVIPMRKKMNDTLRDDSLGSEKDVGERDEFELEGGHVDRFRGDVAGIRKLVDLEDCSEASDDSELEQSGAEVTLSLKNSPNEKMTA</sequence>
<evidence type="ECO:0000256" key="5">
    <source>
        <dbReference type="ARBA" id="ARBA00022691"/>
    </source>
</evidence>
<feature type="compositionally biased region" description="Basic residues" evidence="9">
    <location>
        <begin position="116"/>
        <end position="125"/>
    </location>
</feature>
<dbReference type="AlphaFoldDB" id="A0AAV9XM86"/>
<evidence type="ECO:0000256" key="3">
    <source>
        <dbReference type="ARBA" id="ARBA00022603"/>
    </source>
</evidence>
<dbReference type="EMBL" id="JAVHJO010000002">
    <property type="protein sequence ID" value="KAK6543205.1"/>
    <property type="molecule type" value="Genomic_DNA"/>
</dbReference>
<evidence type="ECO:0000256" key="7">
    <source>
        <dbReference type="ARBA" id="ARBA00032166"/>
    </source>
</evidence>
<feature type="compositionally biased region" description="Polar residues" evidence="9">
    <location>
        <begin position="381"/>
        <end position="392"/>
    </location>
</feature>
<feature type="compositionally biased region" description="Acidic residues" evidence="9">
    <location>
        <begin position="362"/>
        <end position="371"/>
    </location>
</feature>
<comment type="caution">
    <text evidence="11">The sequence shown here is derived from an EMBL/GenBank/DDBJ whole genome shotgun (WGS) entry which is preliminary data.</text>
</comment>
<feature type="compositionally biased region" description="Basic and acidic residues" evidence="9">
    <location>
        <begin position="69"/>
        <end position="100"/>
    </location>
</feature>
<dbReference type="GO" id="GO:0052905">
    <property type="term" value="F:tRNA (guanosine(9)-N1)-methyltransferase activity"/>
    <property type="evidence" value="ECO:0007669"/>
    <property type="project" value="UniProtKB-EC"/>
</dbReference>
<feature type="region of interest" description="Disordered" evidence="9">
    <location>
        <begin position="362"/>
        <end position="392"/>
    </location>
</feature>
<dbReference type="PANTHER" id="PTHR13563:SF13">
    <property type="entry name" value="TRNA METHYLTRANSFERASE 10 HOMOLOG A"/>
    <property type="match status" value="1"/>
</dbReference>
<reference evidence="11 12" key="1">
    <citation type="submission" date="2019-10" db="EMBL/GenBank/DDBJ databases">
        <authorList>
            <person name="Palmer J.M."/>
        </authorList>
    </citation>
    <scope>NUCLEOTIDE SEQUENCE [LARGE SCALE GENOMIC DNA]</scope>
    <source>
        <strain evidence="11 12">TWF694</strain>
    </source>
</reference>
<dbReference type="CDD" id="cd18089">
    <property type="entry name" value="SPOUT_Trm10-like"/>
    <property type="match status" value="1"/>
</dbReference>
<evidence type="ECO:0000259" key="10">
    <source>
        <dbReference type="PROSITE" id="PS51675"/>
    </source>
</evidence>
<evidence type="ECO:0000256" key="2">
    <source>
        <dbReference type="ARBA" id="ARBA00020451"/>
    </source>
</evidence>
<dbReference type="Gene3D" id="3.40.1280.30">
    <property type="match status" value="1"/>
</dbReference>
<dbReference type="PANTHER" id="PTHR13563">
    <property type="entry name" value="TRNA (GUANINE-9-) METHYLTRANSFERASE"/>
    <property type="match status" value="1"/>
</dbReference>